<accession>E8T3A8</accession>
<dbReference type="RefSeq" id="WP_013538026.1">
    <property type="nucleotide sequence ID" value="NC_014926.1"/>
</dbReference>
<dbReference type="PROSITE" id="PS51257">
    <property type="entry name" value="PROKAR_LIPOPROTEIN"/>
    <property type="match status" value="1"/>
</dbReference>
<proteinExistence type="predicted"/>
<sequence length="125" mass="13603">MRRAALLALAALALAGCGKEEAQGPKAENYASVKLDALAYSNELGKKVEELLKNGKLPPAVKAELVELRSFLRGTGVSPEEALKALNTVLKFQREKGVELFSPEEIKELKEVIKVRATYRNPVVA</sequence>
<dbReference type="Proteomes" id="UP000006362">
    <property type="component" value="Chromosome"/>
</dbReference>
<organism evidence="1 2">
    <name type="scientific">Thermovibrio ammonificans (strain DSM 15698 / JCM 12110 / HB-1)</name>
    <dbReference type="NCBI Taxonomy" id="648996"/>
    <lineage>
        <taxon>Bacteria</taxon>
        <taxon>Pseudomonadati</taxon>
        <taxon>Aquificota</taxon>
        <taxon>Aquificia</taxon>
        <taxon>Desulfurobacteriales</taxon>
        <taxon>Desulfurobacteriaceae</taxon>
        <taxon>Thermovibrio</taxon>
    </lineage>
</organism>
<gene>
    <name evidence="1" type="ordered locus">Theam_1277</name>
</gene>
<evidence type="ECO:0000313" key="2">
    <source>
        <dbReference type="Proteomes" id="UP000006362"/>
    </source>
</evidence>
<dbReference type="STRING" id="648996.Theam_1277"/>
<reference evidence="1" key="1">
    <citation type="submission" date="2011-01" db="EMBL/GenBank/DDBJ databases">
        <title>Complete sequence of chromosome of Thermovibrio ammonificans HB-1.</title>
        <authorList>
            <consortium name="US DOE Joint Genome Institute"/>
            <person name="Lucas S."/>
            <person name="Copeland A."/>
            <person name="Lapidus A."/>
            <person name="Cheng J.-F."/>
            <person name="Goodwin L."/>
            <person name="Pitluck S."/>
            <person name="Davenport K."/>
            <person name="Detter J.C."/>
            <person name="Han C."/>
            <person name="Tapia R."/>
            <person name="Land M."/>
            <person name="Hauser L."/>
            <person name="Kyrpides N."/>
            <person name="Ivanova N."/>
            <person name="Ovchinnikova G."/>
            <person name="Vetriani C."/>
            <person name="Woyke T."/>
        </authorList>
    </citation>
    <scope>NUCLEOTIDE SEQUENCE [LARGE SCALE GENOMIC DNA]</scope>
    <source>
        <strain evidence="1">HB-1</strain>
    </source>
</reference>
<dbReference type="HOGENOM" id="CLU_1991606_0_0_0"/>
<name>E8T3A8_THEA1</name>
<dbReference type="EMBL" id="CP002444">
    <property type="protein sequence ID" value="ADU97240.1"/>
    <property type="molecule type" value="Genomic_DNA"/>
</dbReference>
<protein>
    <submittedName>
        <fullName evidence="1">ATPase</fullName>
    </submittedName>
</protein>
<dbReference type="AlphaFoldDB" id="E8T3A8"/>
<evidence type="ECO:0000313" key="1">
    <source>
        <dbReference type="EMBL" id="ADU97240.1"/>
    </source>
</evidence>
<keyword evidence="2" id="KW-1185">Reference proteome</keyword>
<dbReference type="KEGG" id="tam:Theam_1277"/>